<sequence>MFNRLFYSMANVGEKKFKSTTEEVEYLLTKYPEAKNNDFYLQWVWLKDIEGLELPDMPWQRFQQLAGKMGSIRRARQKVQSMGKHLPSDEKILQRRKRWRNIRLQERKLLEPLSTKAKANA</sequence>
<name>A0A075FLE5_9ARCH</name>
<protein>
    <submittedName>
        <fullName evidence="1">Uncharacterized protein</fullName>
    </submittedName>
</protein>
<reference evidence="1" key="1">
    <citation type="journal article" date="2014" name="Genome Biol. Evol.">
        <title>Pangenome evidence for extensive interdomain horizontal transfer affecting lineage core and shell genes in uncultured planktonic thaumarchaeota and euryarchaeota.</title>
        <authorList>
            <person name="Deschamps P."/>
            <person name="Zivanovic Y."/>
            <person name="Moreira D."/>
            <person name="Rodriguez-Valera F."/>
            <person name="Lopez-Garcia P."/>
        </authorList>
    </citation>
    <scope>NUCLEOTIDE SEQUENCE</scope>
</reference>
<dbReference type="EMBL" id="KF900305">
    <property type="protein sequence ID" value="AIE90336.1"/>
    <property type="molecule type" value="Genomic_DNA"/>
</dbReference>
<organism evidence="1">
    <name type="scientific">uncultured marine thaumarchaeote AD1000_02_C08</name>
    <dbReference type="NCBI Taxonomy" id="1455880"/>
    <lineage>
        <taxon>Archaea</taxon>
        <taxon>Nitrososphaerota</taxon>
        <taxon>environmental samples</taxon>
    </lineage>
</organism>
<proteinExistence type="predicted"/>
<dbReference type="AlphaFoldDB" id="A0A075FLE5"/>
<evidence type="ECO:0000313" key="1">
    <source>
        <dbReference type="EMBL" id="AIE90336.1"/>
    </source>
</evidence>
<accession>A0A075FLE5</accession>